<dbReference type="SUPFAM" id="SSF51338">
    <property type="entry name" value="Composite domain of metallo-dependent hydrolases"/>
    <property type="match status" value="1"/>
</dbReference>
<dbReference type="SUPFAM" id="SSF51556">
    <property type="entry name" value="Metallo-dependent hydrolases"/>
    <property type="match status" value="1"/>
</dbReference>
<protein>
    <submittedName>
        <fullName evidence="3">5-methylthioadenosine/S-adenosylhomocysteine deaminase</fullName>
    </submittedName>
</protein>
<evidence type="ECO:0000313" key="3">
    <source>
        <dbReference type="EMBL" id="QAT83778.1"/>
    </source>
</evidence>
<name>A0A410RPN8_CORCK</name>
<reference evidence="3 4" key="1">
    <citation type="submission" date="2018-12" db="EMBL/GenBank/DDBJ databases">
        <title>Complete Genome Sequence of the Corallopyronin A producing Myxobacterium Corallococcus coralloides B035.</title>
        <authorList>
            <person name="Bouhired S.M."/>
            <person name="Rupp O."/>
            <person name="Blom J."/>
            <person name="Schaeberle T.F."/>
            <person name="Kehraus S."/>
            <person name="Schiefer A."/>
            <person name="Pfarr K."/>
            <person name="Goesmann A."/>
            <person name="Hoerauf A."/>
            <person name="Koenig G.M."/>
        </authorList>
    </citation>
    <scope>NUCLEOTIDE SEQUENCE [LARGE SCALE GENOMIC DNA]</scope>
    <source>
        <strain evidence="3 4">B035</strain>
    </source>
</reference>
<dbReference type="PANTHER" id="PTHR43794:SF11">
    <property type="entry name" value="AMIDOHYDROLASE-RELATED DOMAIN-CONTAINING PROTEIN"/>
    <property type="match status" value="1"/>
</dbReference>
<keyword evidence="1" id="KW-0378">Hydrolase</keyword>
<dbReference type="Gene3D" id="2.30.40.10">
    <property type="entry name" value="Urease, subunit C, domain 1"/>
    <property type="match status" value="2"/>
</dbReference>
<dbReference type="Gene3D" id="3.20.20.140">
    <property type="entry name" value="Metal-dependent hydrolases"/>
    <property type="match status" value="1"/>
</dbReference>
<dbReference type="RefSeq" id="WP_164933179.1">
    <property type="nucleotide sequence ID" value="NZ_CP034669.1"/>
</dbReference>
<dbReference type="InterPro" id="IPR011059">
    <property type="entry name" value="Metal-dep_hydrolase_composite"/>
</dbReference>
<dbReference type="PANTHER" id="PTHR43794">
    <property type="entry name" value="AMINOHYDROLASE SSNA-RELATED"/>
    <property type="match status" value="1"/>
</dbReference>
<organism evidence="3 4">
    <name type="scientific">Corallococcus coralloides</name>
    <name type="common">Myxococcus coralloides</name>
    <dbReference type="NCBI Taxonomy" id="184914"/>
    <lineage>
        <taxon>Bacteria</taxon>
        <taxon>Pseudomonadati</taxon>
        <taxon>Myxococcota</taxon>
        <taxon>Myxococcia</taxon>
        <taxon>Myxococcales</taxon>
        <taxon>Cystobacterineae</taxon>
        <taxon>Myxococcaceae</taxon>
        <taxon>Corallococcus</taxon>
    </lineage>
</organism>
<dbReference type="Proteomes" id="UP000288758">
    <property type="component" value="Chromosome"/>
</dbReference>
<dbReference type="GO" id="GO:0016810">
    <property type="term" value="F:hydrolase activity, acting on carbon-nitrogen (but not peptide) bonds"/>
    <property type="evidence" value="ECO:0007669"/>
    <property type="project" value="InterPro"/>
</dbReference>
<accession>A0A410RPN8</accession>
<dbReference type="InterPro" id="IPR006680">
    <property type="entry name" value="Amidohydro-rel"/>
</dbReference>
<dbReference type="InterPro" id="IPR050287">
    <property type="entry name" value="MTA/SAH_deaminase"/>
</dbReference>
<dbReference type="AlphaFoldDB" id="A0A410RPN8"/>
<evidence type="ECO:0000256" key="1">
    <source>
        <dbReference type="ARBA" id="ARBA00022801"/>
    </source>
</evidence>
<dbReference type="InterPro" id="IPR032466">
    <property type="entry name" value="Metal_Hydrolase"/>
</dbReference>
<proteinExistence type="predicted"/>
<evidence type="ECO:0000313" key="4">
    <source>
        <dbReference type="Proteomes" id="UP000288758"/>
    </source>
</evidence>
<dbReference type="Pfam" id="PF01979">
    <property type="entry name" value="Amidohydro_1"/>
    <property type="match status" value="1"/>
</dbReference>
<gene>
    <name evidence="3" type="primary">mtaD</name>
    <name evidence="3" type="ORF">EJ065_2195</name>
</gene>
<dbReference type="EMBL" id="CP034669">
    <property type="protein sequence ID" value="QAT83778.1"/>
    <property type="molecule type" value="Genomic_DNA"/>
</dbReference>
<evidence type="ECO:0000259" key="2">
    <source>
        <dbReference type="Pfam" id="PF01979"/>
    </source>
</evidence>
<feature type="domain" description="Amidohydrolase-related" evidence="2">
    <location>
        <begin position="196"/>
        <end position="377"/>
    </location>
</feature>
<sequence>MNTGASEPTDAVPRYILEGRVVTLNSRDEVIERGRVLIRGNRIVAVEPSGGPLPEAFRNAPVIDTQGTLYPGLIDLHNHFVYDVLTLWRVPKRYLNRTQWPRHAEYAARISLPIRVLAGHAPSARAVVRYIEAKALLAGTTTGQGIRTRVSGGEALFRGAMRNVEEPRDDRLPAGSTRVMDLHDDAEDIESFREALKSRAAYFYHLGEGVDDYAHRRYADLAEHDLVQPSLIGIHSLGLQRPDLDRMAAMGAKVVWSPFSNLLLYGQTLHVADLLGAGVTFSLGCDWSPTGSKNLLQELKVARHEAARQGVSLSSKTLVRSVTADAARVTGWQTQLGTLRANALADLLVIAGTDGDPYDALISATEKQVRLVIVDGVARYGDRALMDSLAFDPGHPSEPWTVDGVEKAFSLWTVDSPLNDVGFEAARALLEEAMADLPDFRHRMDREERAQLRPGAPRPFELVLDNEPQDVFATGPEASAFITDLDRVAGRITLDAPTVGGPDYWELLSAQLNLDDTLKQQLRSDYA</sequence>